<feature type="non-terminal residue" evidence="1">
    <location>
        <position position="54"/>
    </location>
</feature>
<gene>
    <name evidence="1" type="ORF">CPELLU_LOCUS18709</name>
</gene>
<dbReference type="EMBL" id="CAJVQA010038947">
    <property type="protein sequence ID" value="CAG8811541.1"/>
    <property type="molecule type" value="Genomic_DNA"/>
</dbReference>
<evidence type="ECO:0000313" key="2">
    <source>
        <dbReference type="Proteomes" id="UP000789759"/>
    </source>
</evidence>
<accession>A0A9N9PE30</accession>
<keyword evidence="2" id="KW-1185">Reference proteome</keyword>
<proteinExistence type="predicted"/>
<reference evidence="1" key="1">
    <citation type="submission" date="2021-06" db="EMBL/GenBank/DDBJ databases">
        <authorList>
            <person name="Kallberg Y."/>
            <person name="Tangrot J."/>
            <person name="Rosling A."/>
        </authorList>
    </citation>
    <scope>NUCLEOTIDE SEQUENCE</scope>
    <source>
        <strain evidence="1">FL966</strain>
    </source>
</reference>
<sequence length="54" mass="6274">SQGLIDFVFPELQIRYQNAAYLIKRAILAPKNEEVDTLNSEVLFQFSGEETTYY</sequence>
<evidence type="ECO:0000313" key="1">
    <source>
        <dbReference type="EMBL" id="CAG8811541.1"/>
    </source>
</evidence>
<protein>
    <submittedName>
        <fullName evidence="1">23667_t:CDS:1</fullName>
    </submittedName>
</protein>
<organism evidence="1 2">
    <name type="scientific">Cetraspora pellucida</name>
    <dbReference type="NCBI Taxonomy" id="1433469"/>
    <lineage>
        <taxon>Eukaryota</taxon>
        <taxon>Fungi</taxon>
        <taxon>Fungi incertae sedis</taxon>
        <taxon>Mucoromycota</taxon>
        <taxon>Glomeromycotina</taxon>
        <taxon>Glomeromycetes</taxon>
        <taxon>Diversisporales</taxon>
        <taxon>Gigasporaceae</taxon>
        <taxon>Cetraspora</taxon>
    </lineage>
</organism>
<comment type="caution">
    <text evidence="1">The sequence shown here is derived from an EMBL/GenBank/DDBJ whole genome shotgun (WGS) entry which is preliminary data.</text>
</comment>
<feature type="non-terminal residue" evidence="1">
    <location>
        <position position="1"/>
    </location>
</feature>
<dbReference type="OrthoDB" id="3691720at2759"/>
<dbReference type="Proteomes" id="UP000789759">
    <property type="component" value="Unassembled WGS sequence"/>
</dbReference>
<dbReference type="AlphaFoldDB" id="A0A9N9PE30"/>
<name>A0A9N9PE30_9GLOM</name>